<organism evidence="2">
    <name type="scientific">marine metagenome</name>
    <dbReference type="NCBI Taxonomy" id="408172"/>
    <lineage>
        <taxon>unclassified sequences</taxon>
        <taxon>metagenomes</taxon>
        <taxon>ecological metagenomes</taxon>
    </lineage>
</organism>
<feature type="region of interest" description="Disordered" evidence="1">
    <location>
        <begin position="19"/>
        <end position="110"/>
    </location>
</feature>
<proteinExistence type="predicted"/>
<feature type="compositionally biased region" description="Basic and acidic residues" evidence="1">
    <location>
        <begin position="19"/>
        <end position="35"/>
    </location>
</feature>
<reference evidence="2" key="1">
    <citation type="submission" date="2018-05" db="EMBL/GenBank/DDBJ databases">
        <authorList>
            <person name="Lanie J.A."/>
            <person name="Ng W.-L."/>
            <person name="Kazmierczak K.M."/>
            <person name="Andrzejewski T.M."/>
            <person name="Davidsen T.M."/>
            <person name="Wayne K.J."/>
            <person name="Tettelin H."/>
            <person name="Glass J.I."/>
            <person name="Rusch D."/>
            <person name="Podicherti R."/>
            <person name="Tsui H.-C.T."/>
            <person name="Winkler M.E."/>
        </authorList>
    </citation>
    <scope>NUCLEOTIDE SEQUENCE</scope>
</reference>
<feature type="compositionally biased region" description="Basic and acidic residues" evidence="1">
    <location>
        <begin position="95"/>
        <end position="110"/>
    </location>
</feature>
<name>A0A381ZWS6_9ZZZZ</name>
<protein>
    <submittedName>
        <fullName evidence="2">Uncharacterized protein</fullName>
    </submittedName>
</protein>
<evidence type="ECO:0000313" key="2">
    <source>
        <dbReference type="EMBL" id="SVA93297.1"/>
    </source>
</evidence>
<evidence type="ECO:0000256" key="1">
    <source>
        <dbReference type="SAM" id="MobiDB-lite"/>
    </source>
</evidence>
<sequence length="170" mass="19915">MNRAARNVLRKIGTDVHLEEEREEHVAREMDEARSRGQQAEEEARKRPGQDEGGMSNVPEELLTESEKRHELYRRRQSMASRTESAAERLPIMTSEERKARDRNRPKYHATEFEGPIEKLIEKYQDLDEVQRHLTLGQSMKYEFTEDGCILDRDGNMIYDGEKIVGPQKK</sequence>
<gene>
    <name evidence="2" type="ORF">METZ01_LOCUS146151</name>
</gene>
<dbReference type="AlphaFoldDB" id="A0A381ZWS6"/>
<dbReference type="EMBL" id="UINC01022842">
    <property type="protein sequence ID" value="SVA93297.1"/>
    <property type="molecule type" value="Genomic_DNA"/>
</dbReference>
<accession>A0A381ZWS6</accession>